<dbReference type="RefSeq" id="WP_188102825.1">
    <property type="nucleotide sequence ID" value="NZ_JAANIH010000028.1"/>
</dbReference>
<dbReference type="Proteomes" id="UP000639516">
    <property type="component" value="Unassembled WGS sequence"/>
</dbReference>
<dbReference type="InterPro" id="IPR009003">
    <property type="entry name" value="Peptidase_S1_PA"/>
</dbReference>
<evidence type="ECO:0008006" key="4">
    <source>
        <dbReference type="Google" id="ProtNLM"/>
    </source>
</evidence>
<organism evidence="2 3">
    <name type="scientific">Bradyrhizobium campsiandrae</name>
    <dbReference type="NCBI Taxonomy" id="1729892"/>
    <lineage>
        <taxon>Bacteria</taxon>
        <taxon>Pseudomonadati</taxon>
        <taxon>Pseudomonadota</taxon>
        <taxon>Alphaproteobacteria</taxon>
        <taxon>Hyphomicrobiales</taxon>
        <taxon>Nitrobacteraceae</taxon>
        <taxon>Bradyrhizobium</taxon>
    </lineage>
</organism>
<comment type="caution">
    <text evidence="2">The sequence shown here is derived from an EMBL/GenBank/DDBJ whole genome shotgun (WGS) entry which is preliminary data.</text>
</comment>
<evidence type="ECO:0000313" key="3">
    <source>
        <dbReference type="Proteomes" id="UP000639516"/>
    </source>
</evidence>
<protein>
    <recommendedName>
        <fullName evidence="4">Trypsin-like peptidase domain-containing protein</fullName>
    </recommendedName>
</protein>
<keyword evidence="3" id="KW-1185">Reference proteome</keyword>
<name>A0ABR7UK10_9BRAD</name>
<sequence>MKRHLICALSAALLNCAWSNQIFAIDAGQVLTKMQGKIVHLRVAGQEAPGETFVQPIHGSGVIVKTGASDPKLKFRILTAGHVVKSDASWAPLGSRVNRDVYIIAEYGPGSIEFRPVTGVLVNGQSDIAQVVAGPTTALAADLNPTPLISGNKYVVVSWGMSGDRVAESAGAKVVKVMGADDGTPTRKAALFDGGERCRS</sequence>
<evidence type="ECO:0000313" key="2">
    <source>
        <dbReference type="EMBL" id="MBC9984295.1"/>
    </source>
</evidence>
<gene>
    <name evidence="2" type="ORF">HA482_39590</name>
</gene>
<evidence type="ECO:0000256" key="1">
    <source>
        <dbReference type="SAM" id="SignalP"/>
    </source>
</evidence>
<proteinExistence type="predicted"/>
<keyword evidence="1" id="KW-0732">Signal</keyword>
<dbReference type="EMBL" id="JAATTO010000105">
    <property type="protein sequence ID" value="MBC9984295.1"/>
    <property type="molecule type" value="Genomic_DNA"/>
</dbReference>
<reference evidence="2 3" key="1">
    <citation type="journal article" date="2020" name="Arch. Microbiol.">
        <title>Bradyrhizobium campsiandrae sp. nov., a nitrogen-fixing bacterial strain isolated from a native leguminous tree from the Amazon adapted to flooded conditions.</title>
        <authorList>
            <person name="Cabral Michel D."/>
            <person name="Martins da Costa E."/>
            <person name="Azarias Guimaraes A."/>
            <person name="Soares de Carvalho T."/>
            <person name="Santos de Castro Caputo P."/>
            <person name="Willems A."/>
            <person name="de Souza Moreira F.M."/>
        </authorList>
    </citation>
    <scope>NUCLEOTIDE SEQUENCE [LARGE SCALE GENOMIC DNA]</scope>
    <source>
        <strain evidence="3">INPA 384B</strain>
    </source>
</reference>
<dbReference type="SUPFAM" id="SSF50494">
    <property type="entry name" value="Trypsin-like serine proteases"/>
    <property type="match status" value="1"/>
</dbReference>
<accession>A0ABR7UK10</accession>
<feature type="signal peptide" evidence="1">
    <location>
        <begin position="1"/>
        <end position="24"/>
    </location>
</feature>
<feature type="chain" id="PRO_5047209633" description="Trypsin-like peptidase domain-containing protein" evidence="1">
    <location>
        <begin position="25"/>
        <end position="200"/>
    </location>
</feature>